<feature type="compositionally biased region" description="Polar residues" evidence="1">
    <location>
        <begin position="973"/>
        <end position="985"/>
    </location>
</feature>
<evidence type="ECO:0000256" key="1">
    <source>
        <dbReference type="SAM" id="MobiDB-lite"/>
    </source>
</evidence>
<evidence type="ECO:0000313" key="4">
    <source>
        <dbReference type="EMBL" id="RPA96545.1"/>
    </source>
</evidence>
<dbReference type="AlphaFoldDB" id="A0A3N4JE61"/>
<feature type="compositionally biased region" description="Basic and acidic residues" evidence="1">
    <location>
        <begin position="156"/>
        <end position="165"/>
    </location>
</feature>
<keyword evidence="5" id="KW-1185">Reference proteome</keyword>
<name>A0A3N4JE61_9PEZI</name>
<feature type="region of interest" description="Disordered" evidence="1">
    <location>
        <begin position="637"/>
        <end position="660"/>
    </location>
</feature>
<feature type="region of interest" description="Disordered" evidence="1">
    <location>
        <begin position="251"/>
        <end position="331"/>
    </location>
</feature>
<dbReference type="OrthoDB" id="5480757at2759"/>
<keyword evidence="2" id="KW-0472">Membrane</keyword>
<sequence length="1195" mass="131531">MLSLTMHSQFILLFLLHKAVASQEYPLFRTNNIFSPVPDILPAIAVASVASKSAAPSVSTSQAVETDDGTREYVHYQKRQEDPFPIQPGYRLVYNDGALGSVPNEGVLKSGYINLLPRASRGNALEIDTSGIVRVRNQFGLSTPVDDTGSSYPELIRPDDRDPAPNVRLEKKRGLEKKFDHIVYYPGVNRRNDILHRRMDRPRLRGSRENSELVERSATTESKDQYPIFSSNNQMSPQPVRISSEGEYLNRRSPSFTPPYFDEKQFPNFLSPDKEKISENIDMTRVRRREDGSGYKSGTNSRNEYPLFMSDNTFGSPTKGSSRPVTARSGSGINGVLNQKRWFDERHFRCFYPAFMTNNQFQPPLTEHNCLRENVPAFLAESEIGEEDTIPSLGSAATSDLSSIQLLSRNVIPGVSSAEIPQDGVYTLQRGDDGAMRSVLVKRLDANPVPQRGLGRPIRPVEMAHDGEVYVVDATDPNNGSKEVKISPVVPITIPEEASPISTNLRLAKPVNTVDDSKSEEVGSLDRHDVFETSDDWMADSVGSTHPFEFGKGGGSCPGELGRNTNKKPVTPGETSRQPLARRPPRLEGRSQVSVDPSPSAIYAIEFGDDGEMRSRIVQRRSNKELRSTGDFGRILSGAPLDAVDPAGKGQSWPPSDSRVSISSPLMADYNGQVYHKIIQARSENAAHVFNSPESVPATGVRPVYMNEIGQLLSKDLGTRERNGLLNIGERTVCDSALAPVGCAVQEGVDGRLHPRSLKRRSIDGSDYIMPFVRGNPIQLVPDLAQTVNENGEAPMVTTEIAEATEATNMTLLFHSMTLDKLAVVLPLVMFGTLLLVLVVFGMTFCCLRQAEETYHINIKAIENRRRRNRSSRRRRKHNASTGAAEEGDITVPPGAYTGQPGAGNTNNSWFLQRWYNLLRGDNTIKKVPFSTPEEMAQRIKKENEMWARGLDGGQDSRDPSYILDAVSDRLQQTRGRPRSLSTIWSDGVPESSAPAKAVLATGRKSSEGASPNTAMMSRRMHGAKGDSITDVHQESISTTGTTGISENPSSELALTLSPVECSTDTLGPGIQEPLRSEGTFRMIIDEDLSIPDNLREPKEFVRVIRPDLYLSGPGTGDTSEPSETGKDSWIEDNGTILRRREGDTNTRGRKDEAGPLGNVEDGGDRRPRTASVIAEEFLFPSDGDGLDNAPPSRR</sequence>
<dbReference type="Proteomes" id="UP000276215">
    <property type="component" value="Unassembled WGS sequence"/>
</dbReference>
<feature type="region of interest" description="Disordered" evidence="1">
    <location>
        <begin position="144"/>
        <end position="165"/>
    </location>
</feature>
<dbReference type="EMBL" id="ML120413">
    <property type="protein sequence ID" value="RPA96545.1"/>
    <property type="molecule type" value="Genomic_DNA"/>
</dbReference>
<feature type="signal peptide" evidence="3">
    <location>
        <begin position="1"/>
        <end position="21"/>
    </location>
</feature>
<feature type="compositionally biased region" description="Basic and acidic residues" evidence="1">
    <location>
        <begin position="1139"/>
        <end position="1154"/>
    </location>
</feature>
<evidence type="ECO:0000256" key="2">
    <source>
        <dbReference type="SAM" id="Phobius"/>
    </source>
</evidence>
<reference evidence="4 5" key="1">
    <citation type="journal article" date="2018" name="Nat. Ecol. Evol.">
        <title>Pezizomycetes genomes reveal the molecular basis of ectomycorrhizal truffle lifestyle.</title>
        <authorList>
            <person name="Murat C."/>
            <person name="Payen T."/>
            <person name="Noel B."/>
            <person name="Kuo A."/>
            <person name="Morin E."/>
            <person name="Chen J."/>
            <person name="Kohler A."/>
            <person name="Krizsan K."/>
            <person name="Balestrini R."/>
            <person name="Da Silva C."/>
            <person name="Montanini B."/>
            <person name="Hainaut M."/>
            <person name="Levati E."/>
            <person name="Barry K.W."/>
            <person name="Belfiori B."/>
            <person name="Cichocki N."/>
            <person name="Clum A."/>
            <person name="Dockter R.B."/>
            <person name="Fauchery L."/>
            <person name="Guy J."/>
            <person name="Iotti M."/>
            <person name="Le Tacon F."/>
            <person name="Lindquist E.A."/>
            <person name="Lipzen A."/>
            <person name="Malagnac F."/>
            <person name="Mello A."/>
            <person name="Molinier V."/>
            <person name="Miyauchi S."/>
            <person name="Poulain J."/>
            <person name="Riccioni C."/>
            <person name="Rubini A."/>
            <person name="Sitrit Y."/>
            <person name="Splivallo R."/>
            <person name="Traeger S."/>
            <person name="Wang M."/>
            <person name="Zifcakova L."/>
            <person name="Wipf D."/>
            <person name="Zambonelli A."/>
            <person name="Paolocci F."/>
            <person name="Nowrousian M."/>
            <person name="Ottonello S."/>
            <person name="Baldrian P."/>
            <person name="Spatafora J.W."/>
            <person name="Henrissat B."/>
            <person name="Nagy L.G."/>
            <person name="Aury J.M."/>
            <person name="Wincker P."/>
            <person name="Grigoriev I.V."/>
            <person name="Bonfante P."/>
            <person name="Martin F.M."/>
        </authorList>
    </citation>
    <scope>NUCLEOTIDE SEQUENCE [LARGE SCALE GENOMIC DNA]</scope>
    <source>
        <strain evidence="4 5">120613-1</strain>
    </source>
</reference>
<gene>
    <name evidence="4" type="ORF">L873DRAFT_1791536</name>
</gene>
<feature type="compositionally biased region" description="Polar residues" evidence="1">
    <location>
        <begin position="563"/>
        <end position="578"/>
    </location>
</feature>
<feature type="region of interest" description="Disordered" evidence="1">
    <location>
        <begin position="542"/>
        <end position="595"/>
    </location>
</feature>
<organism evidence="4 5">
    <name type="scientific">Choiromyces venosus 120613-1</name>
    <dbReference type="NCBI Taxonomy" id="1336337"/>
    <lineage>
        <taxon>Eukaryota</taxon>
        <taxon>Fungi</taxon>
        <taxon>Dikarya</taxon>
        <taxon>Ascomycota</taxon>
        <taxon>Pezizomycotina</taxon>
        <taxon>Pezizomycetes</taxon>
        <taxon>Pezizales</taxon>
        <taxon>Tuberaceae</taxon>
        <taxon>Choiromyces</taxon>
    </lineage>
</organism>
<feature type="region of interest" description="Disordered" evidence="1">
    <location>
        <begin position="1109"/>
        <end position="1195"/>
    </location>
</feature>
<feature type="region of interest" description="Disordered" evidence="1">
    <location>
        <begin position="866"/>
        <end position="903"/>
    </location>
</feature>
<feature type="compositionally biased region" description="Basic and acidic residues" evidence="1">
    <location>
        <begin position="272"/>
        <end position="293"/>
    </location>
</feature>
<evidence type="ECO:0000256" key="3">
    <source>
        <dbReference type="SAM" id="SignalP"/>
    </source>
</evidence>
<keyword evidence="2" id="KW-0812">Transmembrane</keyword>
<evidence type="ECO:0000313" key="5">
    <source>
        <dbReference type="Proteomes" id="UP000276215"/>
    </source>
</evidence>
<proteinExistence type="predicted"/>
<keyword evidence="2" id="KW-1133">Transmembrane helix</keyword>
<protein>
    <submittedName>
        <fullName evidence="4">Uncharacterized protein</fullName>
    </submittedName>
</protein>
<accession>A0A3N4JE61</accession>
<feature type="compositionally biased region" description="Polar residues" evidence="1">
    <location>
        <begin position="310"/>
        <end position="331"/>
    </location>
</feature>
<feature type="chain" id="PRO_5018141139" evidence="3">
    <location>
        <begin position="22"/>
        <end position="1195"/>
    </location>
</feature>
<feature type="transmembrane region" description="Helical" evidence="2">
    <location>
        <begin position="822"/>
        <end position="848"/>
    </location>
</feature>
<feature type="compositionally biased region" description="Basic residues" evidence="1">
    <location>
        <begin position="866"/>
        <end position="879"/>
    </location>
</feature>
<feature type="region of interest" description="Disordered" evidence="1">
    <location>
        <begin position="973"/>
        <end position="993"/>
    </location>
</feature>
<keyword evidence="3" id="KW-0732">Signal</keyword>